<evidence type="ECO:0000313" key="2">
    <source>
        <dbReference type="Proteomes" id="UP000320481"/>
    </source>
</evidence>
<sequence>MITLHDVFQRGNDRVKAAVMAFGARHPISLADPESEPDWKKAEKHFTYLIEMIMGSAALPSPGSADGPVRRAENAAVGFLLAVNVQPDYRCPICVKMGGI</sequence>
<protein>
    <submittedName>
        <fullName evidence="1">Uncharacterized protein</fullName>
    </submittedName>
</protein>
<gene>
    <name evidence="1" type="ORF">FRZ03_20535</name>
</gene>
<proteinExistence type="predicted"/>
<accession>A0A5C6JMU8</accession>
<comment type="caution">
    <text evidence="1">The sequence shown here is derived from an EMBL/GenBank/DDBJ whole genome shotgun (WGS) entry which is preliminary data.</text>
</comment>
<dbReference type="Proteomes" id="UP000320481">
    <property type="component" value="Unassembled WGS sequence"/>
</dbReference>
<dbReference type="EMBL" id="VOGW01000115">
    <property type="protein sequence ID" value="TWV41873.1"/>
    <property type="molecule type" value="Genomic_DNA"/>
</dbReference>
<dbReference type="AlphaFoldDB" id="A0A5C6JMU8"/>
<reference evidence="1" key="1">
    <citation type="journal article" date="2019" name="Microbiol. Resour. Announc.">
        <title>Draft Genomic Sequences of Streptomyces misionensis and Streptomyces albidoflavus, bacteria applied for phytopathogen biocontrol.</title>
        <authorList>
            <person name="Pylro V."/>
            <person name="Dias A."/>
            <person name="Andreote F."/>
            <person name="Varani A."/>
            <person name="Andreote C."/>
            <person name="Bernardo E."/>
            <person name="Martins T."/>
        </authorList>
    </citation>
    <scope>NUCLEOTIDE SEQUENCE [LARGE SCALE GENOMIC DNA]</scope>
    <source>
        <strain evidence="1">66</strain>
    </source>
</reference>
<name>A0A5C6JMU8_9ACTN</name>
<organism evidence="1 2">
    <name type="scientific">Streptomyces misionensis</name>
    <dbReference type="NCBI Taxonomy" id="67331"/>
    <lineage>
        <taxon>Bacteria</taxon>
        <taxon>Bacillati</taxon>
        <taxon>Actinomycetota</taxon>
        <taxon>Actinomycetes</taxon>
        <taxon>Kitasatosporales</taxon>
        <taxon>Streptomycetaceae</taxon>
        <taxon>Streptomyces</taxon>
    </lineage>
</organism>
<evidence type="ECO:0000313" key="1">
    <source>
        <dbReference type="EMBL" id="TWV41873.1"/>
    </source>
</evidence>
<keyword evidence="2" id="KW-1185">Reference proteome</keyword>